<name>A0A1M7XUJ9_9VIRU</name>
<keyword evidence="2" id="KW-1185">Reference proteome</keyword>
<dbReference type="KEGG" id="vg:30523085"/>
<gene>
    <name evidence="1" type="ORF">BQ3484_140</name>
</gene>
<dbReference type="RefSeq" id="YP_009329080.1">
    <property type="nucleotide sequence ID" value="NC_032108.1"/>
</dbReference>
<sequence length="105" mass="12128">LLSLSLSLFTKDNQEYLCSLLTKPDRRCFVTFVLSLLTKDNLGSKLNRRCFVTFVLSLLTKDNLGTKLVHTFSLLSTKDDLWIRPGSNFTECNPLFPRNLSRQLW</sequence>
<accession>A0A1M7XUJ9</accession>
<evidence type="ECO:0000313" key="1">
    <source>
        <dbReference type="EMBL" id="SHO33208.1"/>
    </source>
</evidence>
<organism evidence="1 2">
    <name type="scientific">Cedratvirus A11</name>
    <dbReference type="NCBI Taxonomy" id="1903266"/>
    <lineage>
        <taxon>Viruses</taxon>
        <taxon>Pithoviruses</taxon>
        <taxon>Orthocedratvirinae</taxon>
        <taxon>Alphacedratvirus</taxon>
        <taxon>Alphacedratvirus aljazairmassiliense</taxon>
    </lineage>
</organism>
<evidence type="ECO:0000313" key="2">
    <source>
        <dbReference type="Proteomes" id="UP000201465"/>
    </source>
</evidence>
<feature type="non-terminal residue" evidence="1">
    <location>
        <position position="1"/>
    </location>
</feature>
<dbReference type="EMBL" id="LT671577">
    <property type="protein sequence ID" value="SHO33208.1"/>
    <property type="molecule type" value="Genomic_DNA"/>
</dbReference>
<dbReference type="GeneID" id="30523085"/>
<proteinExistence type="predicted"/>
<protein>
    <submittedName>
        <fullName evidence="1">Uncharacterized protein</fullName>
    </submittedName>
</protein>
<dbReference type="Proteomes" id="UP000201465">
    <property type="component" value="Segment"/>
</dbReference>
<reference evidence="1 2" key="1">
    <citation type="submission" date="2016-11" db="EMBL/GenBank/DDBJ databases">
        <authorList>
            <consortium name="Urmite Genomes"/>
        </authorList>
    </citation>
    <scope>NUCLEOTIDE SEQUENCE [LARGE SCALE GENOMIC DNA]</scope>
    <source>
        <strain evidence="1 2">A11</strain>
    </source>
</reference>